<dbReference type="AlphaFoldDB" id="A0A5C4MCC3"/>
<evidence type="ECO:0000256" key="4">
    <source>
        <dbReference type="ARBA" id="ARBA00022679"/>
    </source>
</evidence>
<dbReference type="Pfam" id="PF04464">
    <property type="entry name" value="Glyphos_transf"/>
    <property type="match status" value="1"/>
</dbReference>
<keyword evidence="6" id="KW-0472">Membrane</keyword>
<dbReference type="PANTHER" id="PTHR37316">
    <property type="entry name" value="TEICHOIC ACID GLYCEROL-PHOSPHATE PRIMASE"/>
    <property type="match status" value="1"/>
</dbReference>
<sequence>MLRRPRRGPVPHDRRRSAHAVRRRGRGRRGVPRRAVVLPEALDAEHIPRVACAPPGPHAVGGGLPMTDALFEAWRGRYADSPRALSLELARRFPSIRQRWVHDGTADPPPAPVVRRHSPAYFARLLASDLLVSNDIISKHLVKGPGVTYVQTWHGTPLKVIGLDERDSAYAGAQAHRERMLRDVAKWDILLSPSPTCTRILRGAFGFDGEVLESGYPRNDMLVDDDGTTRARMRASLGIPEDATAVLYAPTWRDDAKNADGQFVHPVDFPYARALEVLPPGSVVLNRLHKNVHAPAGSTHPRVVEVSAHPEIAELFLASDVLVSDYSSAIFDFAVTGKPIVLFSPDLEHYRGSLRPFYFDYETWAPGPVARTADELVAFLEEPSEVARTSRDRYATFVETFCPHEDGRASERVIDALVARGVLSAPRDLRDRAS</sequence>
<dbReference type="Gene3D" id="3.40.50.12580">
    <property type="match status" value="1"/>
</dbReference>
<dbReference type="InterPro" id="IPR051612">
    <property type="entry name" value="Teichoic_Acid_Biosynth"/>
</dbReference>
<dbReference type="GO" id="GO:0047355">
    <property type="term" value="F:CDP-glycerol glycerophosphotransferase activity"/>
    <property type="evidence" value="ECO:0007669"/>
    <property type="project" value="InterPro"/>
</dbReference>
<evidence type="ECO:0000256" key="7">
    <source>
        <dbReference type="SAM" id="MobiDB-lite"/>
    </source>
</evidence>
<gene>
    <name evidence="9" type="ORF">FHE65_02580</name>
    <name evidence="8" type="ORF">FHE65_31120</name>
</gene>
<evidence type="ECO:0000313" key="9">
    <source>
        <dbReference type="EMBL" id="TNC50881.1"/>
    </source>
</evidence>
<dbReference type="SUPFAM" id="SSF53756">
    <property type="entry name" value="UDP-Glycosyltransferase/glycogen phosphorylase"/>
    <property type="match status" value="1"/>
</dbReference>
<evidence type="ECO:0000256" key="6">
    <source>
        <dbReference type="ARBA" id="ARBA00023136"/>
    </source>
</evidence>
<comment type="subcellular location">
    <subcellularLocation>
        <location evidence="1">Cell membrane</location>
        <topology evidence="1">Peripheral membrane protein</topology>
    </subcellularLocation>
</comment>
<protein>
    <submittedName>
        <fullName evidence="8">CDP-glycerol glycerophosphotransferase family protein</fullName>
    </submittedName>
</protein>
<proteinExistence type="inferred from homology"/>
<dbReference type="OrthoDB" id="8549922at2"/>
<dbReference type="EMBL" id="VDFR01000011">
    <property type="protein sequence ID" value="TNC50881.1"/>
    <property type="molecule type" value="Genomic_DNA"/>
</dbReference>
<evidence type="ECO:0000313" key="8">
    <source>
        <dbReference type="EMBL" id="TNC31627.1"/>
    </source>
</evidence>
<dbReference type="Proteomes" id="UP000306740">
    <property type="component" value="Unassembled WGS sequence"/>
</dbReference>
<evidence type="ECO:0000256" key="2">
    <source>
        <dbReference type="ARBA" id="ARBA00010488"/>
    </source>
</evidence>
<dbReference type="GO" id="GO:0005886">
    <property type="term" value="C:plasma membrane"/>
    <property type="evidence" value="ECO:0007669"/>
    <property type="project" value="UniProtKB-SubCell"/>
</dbReference>
<keyword evidence="4 8" id="KW-0808">Transferase</keyword>
<evidence type="ECO:0000313" key="10">
    <source>
        <dbReference type="Proteomes" id="UP000306740"/>
    </source>
</evidence>
<organism evidence="8 10">
    <name type="scientific">Mumia zhuanghuii</name>
    <dbReference type="NCBI Taxonomy" id="2585211"/>
    <lineage>
        <taxon>Bacteria</taxon>
        <taxon>Bacillati</taxon>
        <taxon>Actinomycetota</taxon>
        <taxon>Actinomycetes</taxon>
        <taxon>Propionibacteriales</taxon>
        <taxon>Nocardioidaceae</taxon>
        <taxon>Mumia</taxon>
    </lineage>
</organism>
<dbReference type="PANTHER" id="PTHR37316:SF3">
    <property type="entry name" value="TEICHOIC ACID GLYCEROL-PHOSPHATE TRANSFERASE"/>
    <property type="match status" value="1"/>
</dbReference>
<name>A0A5C4MCC3_9ACTN</name>
<dbReference type="InterPro" id="IPR007554">
    <property type="entry name" value="Glycerophosphate_synth"/>
</dbReference>
<dbReference type="InterPro" id="IPR043148">
    <property type="entry name" value="TagF_C"/>
</dbReference>
<comment type="caution">
    <text evidence="8">The sequence shown here is derived from an EMBL/GenBank/DDBJ whole genome shotgun (WGS) entry which is preliminary data.</text>
</comment>
<dbReference type="InterPro" id="IPR043149">
    <property type="entry name" value="TagF_N"/>
</dbReference>
<dbReference type="Gene3D" id="3.40.50.11820">
    <property type="match status" value="1"/>
</dbReference>
<comment type="similarity">
    <text evidence="2">Belongs to the CDP-glycerol glycerophosphotransferase family.</text>
</comment>
<evidence type="ECO:0000256" key="1">
    <source>
        <dbReference type="ARBA" id="ARBA00004202"/>
    </source>
</evidence>
<dbReference type="GO" id="GO:0019350">
    <property type="term" value="P:teichoic acid biosynthetic process"/>
    <property type="evidence" value="ECO:0007669"/>
    <property type="project" value="UniProtKB-KW"/>
</dbReference>
<keyword evidence="3" id="KW-1003">Cell membrane</keyword>
<evidence type="ECO:0000256" key="3">
    <source>
        <dbReference type="ARBA" id="ARBA00022475"/>
    </source>
</evidence>
<accession>A0A5C4MCC3</accession>
<reference evidence="8 10" key="1">
    <citation type="submission" date="2019-05" db="EMBL/GenBank/DDBJ databases">
        <title>Mumia sp. nov., isolated from the intestinal contents of plateau pika (Ochotona curzoniae) in the Qinghai-Tibet plateau of China.</title>
        <authorList>
            <person name="Tian Z."/>
        </authorList>
    </citation>
    <scope>NUCLEOTIDE SEQUENCE [LARGE SCALE GENOMIC DNA]</scope>
    <source>
        <strain evidence="10">527</strain>
        <strain evidence="8">Z527</strain>
    </source>
</reference>
<feature type="region of interest" description="Disordered" evidence="7">
    <location>
        <begin position="1"/>
        <end position="32"/>
    </location>
</feature>
<keyword evidence="5" id="KW-0777">Teichoic acid biosynthesis</keyword>
<dbReference type="EMBL" id="VDFR01000202">
    <property type="protein sequence ID" value="TNC31627.1"/>
    <property type="molecule type" value="Genomic_DNA"/>
</dbReference>
<evidence type="ECO:0000256" key="5">
    <source>
        <dbReference type="ARBA" id="ARBA00022944"/>
    </source>
</evidence>